<dbReference type="SUPFAM" id="SSF49562">
    <property type="entry name" value="C2 domain (Calcium/lipid-binding domain, CaLB)"/>
    <property type="match status" value="2"/>
</dbReference>
<dbReference type="InterPro" id="IPR035892">
    <property type="entry name" value="C2_domain_sf"/>
</dbReference>
<dbReference type="FunFam" id="2.60.40.150:FF:000294">
    <property type="entry name" value="Synaptotagmin 1-like Protein"/>
    <property type="match status" value="1"/>
</dbReference>
<keyword evidence="5" id="KW-1185">Reference proteome</keyword>
<evidence type="ECO:0000256" key="2">
    <source>
        <dbReference type="SAM" id="Phobius"/>
    </source>
</evidence>
<organism evidence="4 5">
    <name type="scientific">Callosobruchus maculatus</name>
    <name type="common">Southern cowpea weevil</name>
    <name type="synonym">Pulse bruchid</name>
    <dbReference type="NCBI Taxonomy" id="64391"/>
    <lineage>
        <taxon>Eukaryota</taxon>
        <taxon>Metazoa</taxon>
        <taxon>Ecdysozoa</taxon>
        <taxon>Arthropoda</taxon>
        <taxon>Hexapoda</taxon>
        <taxon>Insecta</taxon>
        <taxon>Pterygota</taxon>
        <taxon>Neoptera</taxon>
        <taxon>Endopterygota</taxon>
        <taxon>Coleoptera</taxon>
        <taxon>Polyphaga</taxon>
        <taxon>Cucujiformia</taxon>
        <taxon>Chrysomeloidea</taxon>
        <taxon>Chrysomelidae</taxon>
        <taxon>Bruchinae</taxon>
        <taxon>Bruchini</taxon>
        <taxon>Callosobruchus</taxon>
    </lineage>
</organism>
<dbReference type="GO" id="GO:0048488">
    <property type="term" value="P:synaptic vesicle endocytosis"/>
    <property type="evidence" value="ECO:0007669"/>
    <property type="project" value="TreeGrafter"/>
</dbReference>
<feature type="domain" description="C2" evidence="3">
    <location>
        <begin position="424"/>
        <end position="564"/>
    </location>
</feature>
<dbReference type="GO" id="GO:0001786">
    <property type="term" value="F:phosphatidylserine binding"/>
    <property type="evidence" value="ECO:0007669"/>
    <property type="project" value="TreeGrafter"/>
</dbReference>
<dbReference type="GO" id="GO:0005886">
    <property type="term" value="C:plasma membrane"/>
    <property type="evidence" value="ECO:0007669"/>
    <property type="project" value="TreeGrafter"/>
</dbReference>
<feature type="region of interest" description="Disordered" evidence="1">
    <location>
        <begin position="235"/>
        <end position="266"/>
    </location>
</feature>
<dbReference type="PANTHER" id="PTHR10024">
    <property type="entry name" value="SYNAPTOTAGMIN"/>
    <property type="match status" value="1"/>
</dbReference>
<feature type="domain" description="C2" evidence="3">
    <location>
        <begin position="294"/>
        <end position="413"/>
    </location>
</feature>
<dbReference type="PANTHER" id="PTHR10024:SF252">
    <property type="entry name" value="SYNAPTOTAGMIN-12"/>
    <property type="match status" value="1"/>
</dbReference>
<keyword evidence="2" id="KW-0812">Transmembrane</keyword>
<protein>
    <recommendedName>
        <fullName evidence="3">C2 domain-containing protein</fullName>
    </recommendedName>
</protein>
<evidence type="ECO:0000259" key="3">
    <source>
        <dbReference type="PROSITE" id="PS50004"/>
    </source>
</evidence>
<dbReference type="GO" id="GO:0098793">
    <property type="term" value="C:presynapse"/>
    <property type="evidence" value="ECO:0007669"/>
    <property type="project" value="GOC"/>
</dbReference>
<dbReference type="OrthoDB" id="67700at2759"/>
<dbReference type="SMART" id="SM00239">
    <property type="entry name" value="C2"/>
    <property type="match status" value="2"/>
</dbReference>
<evidence type="ECO:0000256" key="1">
    <source>
        <dbReference type="SAM" id="MobiDB-lite"/>
    </source>
</evidence>
<dbReference type="GO" id="GO:0000149">
    <property type="term" value="F:SNARE binding"/>
    <property type="evidence" value="ECO:0007669"/>
    <property type="project" value="TreeGrafter"/>
</dbReference>
<feature type="transmembrane region" description="Helical" evidence="2">
    <location>
        <begin position="6"/>
        <end position="25"/>
    </location>
</feature>
<dbReference type="PROSITE" id="PS50004">
    <property type="entry name" value="C2"/>
    <property type="match status" value="2"/>
</dbReference>
<dbReference type="GO" id="GO:0048791">
    <property type="term" value="P:calcium ion-regulated exocytosis of neurotransmitter"/>
    <property type="evidence" value="ECO:0007669"/>
    <property type="project" value="TreeGrafter"/>
</dbReference>
<name>A0A653DH55_CALMS</name>
<dbReference type="Gene3D" id="2.60.40.150">
    <property type="entry name" value="C2 domain"/>
    <property type="match status" value="2"/>
</dbReference>
<dbReference type="GO" id="GO:0005544">
    <property type="term" value="F:calcium-dependent phospholipid binding"/>
    <property type="evidence" value="ECO:0007669"/>
    <property type="project" value="TreeGrafter"/>
</dbReference>
<dbReference type="Pfam" id="PF00168">
    <property type="entry name" value="C2"/>
    <property type="match status" value="2"/>
</dbReference>
<feature type="compositionally biased region" description="Pro residues" evidence="1">
    <location>
        <begin position="243"/>
        <end position="257"/>
    </location>
</feature>
<dbReference type="EMBL" id="CAACVG010012056">
    <property type="protein sequence ID" value="VEN59535.1"/>
    <property type="molecule type" value="Genomic_DNA"/>
</dbReference>
<dbReference type="GO" id="GO:0070382">
    <property type="term" value="C:exocytic vesicle"/>
    <property type="evidence" value="ECO:0007669"/>
    <property type="project" value="TreeGrafter"/>
</dbReference>
<dbReference type="Proteomes" id="UP000410492">
    <property type="component" value="Unassembled WGS sequence"/>
</dbReference>
<keyword evidence="2" id="KW-1133">Transmembrane helix</keyword>
<proteinExistence type="predicted"/>
<evidence type="ECO:0000313" key="5">
    <source>
        <dbReference type="Proteomes" id="UP000410492"/>
    </source>
</evidence>
<dbReference type="AlphaFoldDB" id="A0A653DH55"/>
<accession>A0A653DH55</accession>
<dbReference type="InterPro" id="IPR000008">
    <property type="entry name" value="C2_dom"/>
</dbReference>
<dbReference type="GO" id="GO:0030276">
    <property type="term" value="F:clathrin binding"/>
    <property type="evidence" value="ECO:0007669"/>
    <property type="project" value="TreeGrafter"/>
</dbReference>
<dbReference type="GO" id="GO:0005509">
    <property type="term" value="F:calcium ion binding"/>
    <property type="evidence" value="ECO:0007669"/>
    <property type="project" value="TreeGrafter"/>
</dbReference>
<gene>
    <name evidence="4" type="ORF">CALMAC_LOCUS17514</name>
</gene>
<reference evidence="4 5" key="1">
    <citation type="submission" date="2019-01" db="EMBL/GenBank/DDBJ databases">
        <authorList>
            <person name="Sayadi A."/>
        </authorList>
    </citation>
    <scope>NUCLEOTIDE SEQUENCE [LARGE SCALE GENOMIC DNA]</scope>
</reference>
<keyword evidence="2" id="KW-0472">Membrane</keyword>
<evidence type="ECO:0000313" key="4">
    <source>
        <dbReference type="EMBL" id="VEN59535.1"/>
    </source>
</evidence>
<sequence>MGDVQVAVTILCAIALVLLVFLAFFHKFDFLSWIQAWIRANKEEKVSLTRLKGHYNANGYLVHSDSDIPLTCSGTGSFRRFESVDGDFRMTTVAPSVADWTSVAAPSEDKIPPQPLRPAPVPGVVAPPTVTSGGGGGGASAHPAARRSISCTNGVDHSNRTSSVAPDKTSICPIPRPVSSINVATLMSQSSFPVCLTPPPSPAAPPPTPAAPTIAAPGPLTAVAPPLKLAGVYVQPKQQASPAVPPNPDPPPPPAPDPDADGLPSAAALQRAMSCDSICSDTSVALGDLEMFNVTGYLCIGLEYDSECWDLIVNVLEAKNLTGITKKNDFLDTYVRVSLLPDIEATIQTKVYRSAGSPSYKERFLFSMNPREQSTRLLCFHVYATDFLSHTLVGEGEIRLADVSLRQPVTTWVTLTDTGQRGTEFGEIMFSLSYLPTAERLTVVVVKARNLKFSGDSPGEAFVKVYLMHQNKKINKKKTSTKKGEKSPIFNESMMFSVPAHTLSTIQLRLTVAEPPVATPAGEECANKAYSIGHVIVGAQASGRALSHWNQMLTALRKPVAMWHSLRK</sequence>